<protein>
    <recommendedName>
        <fullName evidence="1">GST N-terminal domain-containing protein</fullName>
    </recommendedName>
</protein>
<reference evidence="2" key="1">
    <citation type="submission" date="2021-01" db="EMBL/GenBank/DDBJ databases">
        <authorList>
            <person name="Kaushik A."/>
        </authorList>
    </citation>
    <scope>NUCLEOTIDE SEQUENCE</scope>
    <source>
        <strain evidence="3">AG4-R118</strain>
        <strain evidence="2">AG4-RS23</strain>
    </source>
</reference>
<evidence type="ECO:0000313" key="2">
    <source>
        <dbReference type="EMBL" id="CAE6488398.1"/>
    </source>
</evidence>
<evidence type="ECO:0000313" key="4">
    <source>
        <dbReference type="Proteomes" id="UP000663861"/>
    </source>
</evidence>
<dbReference type="InterPro" id="IPR054416">
    <property type="entry name" value="GST_UstS-like_C"/>
</dbReference>
<dbReference type="PROSITE" id="PS50404">
    <property type="entry name" value="GST_NTER"/>
    <property type="match status" value="1"/>
</dbReference>
<dbReference type="InterPro" id="IPR036282">
    <property type="entry name" value="Glutathione-S-Trfase_C_sf"/>
</dbReference>
<dbReference type="SUPFAM" id="SSF52833">
    <property type="entry name" value="Thioredoxin-like"/>
    <property type="match status" value="1"/>
</dbReference>
<comment type="caution">
    <text evidence="2">The sequence shown here is derived from an EMBL/GenBank/DDBJ whole genome shotgun (WGS) entry which is preliminary data.</text>
</comment>
<name>A0A8H3CL22_9AGAM</name>
<dbReference type="Gene3D" id="3.40.30.10">
    <property type="entry name" value="Glutaredoxin"/>
    <property type="match status" value="1"/>
</dbReference>
<dbReference type="SUPFAM" id="SSF47616">
    <property type="entry name" value="GST C-terminal domain-like"/>
    <property type="match status" value="1"/>
</dbReference>
<dbReference type="InterPro" id="IPR004045">
    <property type="entry name" value="Glutathione_S-Trfase_N"/>
</dbReference>
<dbReference type="EMBL" id="CAJMWX010001473">
    <property type="protein sequence ID" value="CAE6490867.1"/>
    <property type="molecule type" value="Genomic_DNA"/>
</dbReference>
<dbReference type="EMBL" id="CAJMWY010002397">
    <property type="protein sequence ID" value="CAE6488398.1"/>
    <property type="molecule type" value="Genomic_DNA"/>
</dbReference>
<proteinExistence type="predicted"/>
<gene>
    <name evidence="2" type="ORF">RDB_LOCUS107955</name>
    <name evidence="3" type="ORF">RDB_LOCUS139553</name>
</gene>
<organism evidence="2 4">
    <name type="scientific">Rhizoctonia solani</name>
    <dbReference type="NCBI Taxonomy" id="456999"/>
    <lineage>
        <taxon>Eukaryota</taxon>
        <taxon>Fungi</taxon>
        <taxon>Dikarya</taxon>
        <taxon>Basidiomycota</taxon>
        <taxon>Agaricomycotina</taxon>
        <taxon>Agaricomycetes</taxon>
        <taxon>Cantharellales</taxon>
        <taxon>Ceratobasidiaceae</taxon>
        <taxon>Rhizoctonia</taxon>
    </lineage>
</organism>
<accession>A0A8H3CL22</accession>
<dbReference type="InterPro" id="IPR036249">
    <property type="entry name" value="Thioredoxin-like_sf"/>
</dbReference>
<dbReference type="AlphaFoldDB" id="A0A8H3CL22"/>
<evidence type="ECO:0000259" key="1">
    <source>
        <dbReference type="PROSITE" id="PS50404"/>
    </source>
</evidence>
<dbReference type="Proteomes" id="UP000663861">
    <property type="component" value="Unassembled WGS sequence"/>
</dbReference>
<dbReference type="Pfam" id="PF22041">
    <property type="entry name" value="GST_C_7"/>
    <property type="match status" value="1"/>
</dbReference>
<dbReference type="Proteomes" id="UP000663888">
    <property type="component" value="Unassembled WGS sequence"/>
</dbReference>
<evidence type="ECO:0000313" key="3">
    <source>
        <dbReference type="EMBL" id="CAE6490867.1"/>
    </source>
</evidence>
<feature type="domain" description="GST N-terminal" evidence="1">
    <location>
        <begin position="1"/>
        <end position="82"/>
    </location>
</feature>
<sequence length="239" mass="27227">MSRNRLTLNYKRLPYRVEYLSIADIEPKLKELGVPPSSYNPFFQYTLPLIADPSSDPNEKPTYVVESFNIALYLDQKYPEPKYPAVIPASTRALQKIAITHIMNGALNFGSVVLPCAVTRPGFPDERGCEYYIRTRKVIYGRDIRELLPEADVNWAKAKEKWEILGDQLDPGGQDGPFVMGGQISLVDFAIGGVIHWVRECEGGEMIRWKDMCAWQGGRWETFWKEVQRLEALSPEVLA</sequence>
<dbReference type="Gene3D" id="1.20.1050.10">
    <property type="match status" value="1"/>
</dbReference>